<dbReference type="InterPro" id="IPR024370">
    <property type="entry name" value="PBP_domain"/>
</dbReference>
<dbReference type="Gene3D" id="3.40.190.10">
    <property type="entry name" value="Periplasmic binding protein-like II"/>
    <property type="match status" value="2"/>
</dbReference>
<feature type="chain" id="PRO_5014715616" evidence="2">
    <location>
        <begin position="19"/>
        <end position="402"/>
    </location>
</feature>
<dbReference type="InterPro" id="IPR050811">
    <property type="entry name" value="Phosphate_ABC_transporter"/>
</dbReference>
<keyword evidence="1 2" id="KW-0732">Signal</keyword>
<name>A0A2N0HJB4_9SPHN</name>
<reference evidence="4 5" key="1">
    <citation type="submission" date="2017-11" db="EMBL/GenBank/DDBJ databases">
        <title>Genomic Encyclopedia of Type Strains, Phase III (KMG-III): the genomes of soil and plant-associated and newly described type strains.</title>
        <authorList>
            <person name="Whitman W."/>
        </authorList>
    </citation>
    <scope>NUCLEOTIDE SEQUENCE [LARGE SCALE GENOMIC DNA]</scope>
    <source>
        <strain evidence="4 5">CGMCC 1.12274</strain>
    </source>
</reference>
<organism evidence="4 5">
    <name type="scientific">Novosphingobium kunmingense</name>
    <dbReference type="NCBI Taxonomy" id="1211806"/>
    <lineage>
        <taxon>Bacteria</taxon>
        <taxon>Pseudomonadati</taxon>
        <taxon>Pseudomonadota</taxon>
        <taxon>Alphaproteobacteria</taxon>
        <taxon>Sphingomonadales</taxon>
        <taxon>Sphingomonadaceae</taxon>
        <taxon>Novosphingobium</taxon>
    </lineage>
</organism>
<dbReference type="EMBL" id="PHUF01000003">
    <property type="protein sequence ID" value="PKB19030.1"/>
    <property type="molecule type" value="Genomic_DNA"/>
</dbReference>
<accession>A0A2N0HJB4</accession>
<comment type="caution">
    <text evidence="4">The sequence shown here is derived from an EMBL/GenBank/DDBJ whole genome shotgun (WGS) entry which is preliminary data.</text>
</comment>
<proteinExistence type="predicted"/>
<dbReference type="AlphaFoldDB" id="A0A2N0HJB4"/>
<evidence type="ECO:0000259" key="3">
    <source>
        <dbReference type="Pfam" id="PF12849"/>
    </source>
</evidence>
<evidence type="ECO:0000256" key="2">
    <source>
        <dbReference type="SAM" id="SignalP"/>
    </source>
</evidence>
<evidence type="ECO:0000256" key="1">
    <source>
        <dbReference type="ARBA" id="ARBA00022729"/>
    </source>
</evidence>
<keyword evidence="5" id="KW-1185">Reference proteome</keyword>
<dbReference type="OrthoDB" id="7513138at2"/>
<feature type="domain" description="PBP" evidence="3">
    <location>
        <begin position="84"/>
        <end position="373"/>
    </location>
</feature>
<dbReference type="Pfam" id="PF12849">
    <property type="entry name" value="PBP_like_2"/>
    <property type="match status" value="1"/>
</dbReference>
<dbReference type="SUPFAM" id="SSF53850">
    <property type="entry name" value="Periplasmic binding protein-like II"/>
    <property type="match status" value="1"/>
</dbReference>
<dbReference type="Proteomes" id="UP000232587">
    <property type="component" value="Unassembled WGS sequence"/>
</dbReference>
<sequence length="402" mass="44145">MRLPALLAIVVIASPAVAQGTPDPAPPTTRDADALSKARAIGTKTRKVQKFYEPQFDLSGLPEYRPSAPMKGTLRQWGNNYIKDSGLSDVWEAGFRKHHPEVRFENNLYSSAVGFPGLIANVADLAPMGRQALWDELKGFEREGAGGGDDGSSTTEIVEIIMATGSYNVRGWTYALGAFVHKDNPLNALSIEQLDGIFGAPRDGGWDGLTWRTDWARGPEKNIRTWGQLGLKGEWADKPITVYGYNAKYHFQDEIDKKVLRGSSKWNENMHAFSNVAGLKPDGSLTAGGELITNALAGDKYGIAYTGIPFANPSVKMVALSQNGGQPVPMTLKTVQDRTYPLIRDVYYYLKKQRGKPIDPLKREFLRYVLSREGQAAVQADGKYLPLTAQAAREQLAKLDAI</sequence>
<protein>
    <submittedName>
        <fullName evidence="4">Phosphate transport system substrate-binding protein</fullName>
    </submittedName>
</protein>
<gene>
    <name evidence="4" type="ORF">B0I00_1257</name>
</gene>
<dbReference type="PANTHER" id="PTHR30570">
    <property type="entry name" value="PERIPLASMIC PHOSPHATE BINDING COMPONENT OF PHOSPHATE ABC TRANSPORTER"/>
    <property type="match status" value="1"/>
</dbReference>
<evidence type="ECO:0000313" key="5">
    <source>
        <dbReference type="Proteomes" id="UP000232587"/>
    </source>
</evidence>
<dbReference type="RefSeq" id="WP_100866552.1">
    <property type="nucleotide sequence ID" value="NZ_PHUF01000003.1"/>
</dbReference>
<feature type="signal peptide" evidence="2">
    <location>
        <begin position="1"/>
        <end position="18"/>
    </location>
</feature>
<evidence type="ECO:0000313" key="4">
    <source>
        <dbReference type="EMBL" id="PKB19030.1"/>
    </source>
</evidence>
<dbReference type="PANTHER" id="PTHR30570:SF6">
    <property type="entry name" value="PHOSPHATE-BINDING PROTEIN PSTS"/>
    <property type="match status" value="1"/>
</dbReference>